<dbReference type="EMBL" id="CP001968">
    <property type="protein sequence ID" value="ADD67916.1"/>
    <property type="molecule type" value="Genomic_DNA"/>
</dbReference>
<dbReference type="PANTHER" id="PTHR32322">
    <property type="entry name" value="INNER MEMBRANE TRANSPORTER"/>
    <property type="match status" value="1"/>
</dbReference>
<dbReference type="InterPro" id="IPR050638">
    <property type="entry name" value="AA-Vitamin_Transporters"/>
</dbReference>
<feature type="domain" description="EamA" evidence="6">
    <location>
        <begin position="160"/>
        <end position="296"/>
    </location>
</feature>
<feature type="transmembrane region" description="Helical" evidence="5">
    <location>
        <begin position="258"/>
        <end position="274"/>
    </location>
</feature>
<dbReference type="AlphaFoldDB" id="D4H7B7"/>
<dbReference type="PANTHER" id="PTHR32322:SF14">
    <property type="entry name" value="PROTEIN PAGO"/>
    <property type="match status" value="1"/>
</dbReference>
<dbReference type="HOGENOM" id="CLU_033863_5_2_0"/>
<feature type="transmembrane region" description="Helical" evidence="5">
    <location>
        <begin position="12"/>
        <end position="32"/>
    </location>
</feature>
<feature type="transmembrane region" description="Helical" evidence="5">
    <location>
        <begin position="73"/>
        <end position="92"/>
    </location>
</feature>
<dbReference type="KEGG" id="dap:Dacet_1144"/>
<keyword evidence="2 5" id="KW-0812">Transmembrane</keyword>
<feature type="transmembrane region" description="Helical" evidence="5">
    <location>
        <begin position="98"/>
        <end position="123"/>
    </location>
</feature>
<proteinExistence type="predicted"/>
<name>D4H7B7_DENA2</name>
<evidence type="ECO:0000256" key="5">
    <source>
        <dbReference type="SAM" id="Phobius"/>
    </source>
</evidence>
<evidence type="ECO:0000313" key="8">
    <source>
        <dbReference type="Proteomes" id="UP000002012"/>
    </source>
</evidence>
<dbReference type="InParanoid" id="D4H7B7"/>
<evidence type="ECO:0000313" key="7">
    <source>
        <dbReference type="EMBL" id="ADD67916.1"/>
    </source>
</evidence>
<evidence type="ECO:0000259" key="6">
    <source>
        <dbReference type="Pfam" id="PF00892"/>
    </source>
</evidence>
<sequence>MATLSLKSNQTLMPFIAFWVLGVIWGSNFIYMKLAVELISPMQVLLYRVFFGFVPVFLYARAKGVLKLEHLKYSHHFIIMSLLATTVYYYGFVKGTSLLLSGVAGAVSGAIPLFTFILGIVFIPEEKATLKKATGIVIGFAGVLMIALQSGHDIMSSNLIGVLYISAGALCLGASFVYAKNFVMPLKLPAAALTTYQLGFGLIELLVVTKYQGLGNVFTDMHSAIGLILGLGLLGTGLAYIIYYYLVERLGAVSASSVTYLPPVVALLIGAFIVGEPISLTSYAATAMIFAGVFLLKKR</sequence>
<feature type="transmembrane region" description="Helical" evidence="5">
    <location>
        <begin position="158"/>
        <end position="178"/>
    </location>
</feature>
<feature type="transmembrane region" description="Helical" evidence="5">
    <location>
        <begin position="221"/>
        <end position="246"/>
    </location>
</feature>
<feature type="transmembrane region" description="Helical" evidence="5">
    <location>
        <begin position="280"/>
        <end position="296"/>
    </location>
</feature>
<dbReference type="FunCoup" id="D4H7B7">
    <property type="interactions" value="316"/>
</dbReference>
<evidence type="ECO:0000256" key="1">
    <source>
        <dbReference type="ARBA" id="ARBA00004141"/>
    </source>
</evidence>
<dbReference type="InterPro" id="IPR000620">
    <property type="entry name" value="EamA_dom"/>
</dbReference>
<feature type="transmembrane region" description="Helical" evidence="5">
    <location>
        <begin position="44"/>
        <end position="61"/>
    </location>
</feature>
<dbReference type="Gene3D" id="1.10.3730.20">
    <property type="match status" value="1"/>
</dbReference>
<dbReference type="STRING" id="522772.Dacet_1144"/>
<reference evidence="7 8" key="1">
    <citation type="journal article" date="2010" name="Stand. Genomic Sci.">
        <title>Complete genome sequence of Denitrovibrio acetiphilus type strain (N2460).</title>
        <authorList>
            <person name="Kiss H."/>
            <person name="Lang E."/>
            <person name="Lapidus A."/>
            <person name="Copeland A."/>
            <person name="Nolan M."/>
            <person name="Glavina Del Rio T."/>
            <person name="Chen F."/>
            <person name="Lucas S."/>
            <person name="Tice H."/>
            <person name="Cheng J.F."/>
            <person name="Han C."/>
            <person name="Goodwin L."/>
            <person name="Pitluck S."/>
            <person name="Liolios K."/>
            <person name="Pati A."/>
            <person name="Ivanova N."/>
            <person name="Mavromatis K."/>
            <person name="Chen A."/>
            <person name="Palaniappan K."/>
            <person name="Land M."/>
            <person name="Hauser L."/>
            <person name="Chang Y.J."/>
            <person name="Jeffries C.D."/>
            <person name="Detter J.C."/>
            <person name="Brettin T."/>
            <person name="Spring S."/>
            <person name="Rohde M."/>
            <person name="Goker M."/>
            <person name="Woyke T."/>
            <person name="Bristow J."/>
            <person name="Eisen J.A."/>
            <person name="Markowitz V."/>
            <person name="Hugenholtz P."/>
            <person name="Kyrpides N.C."/>
            <person name="Klenk H.P."/>
        </authorList>
    </citation>
    <scope>NUCLEOTIDE SEQUENCE [LARGE SCALE GENOMIC DNA]</scope>
    <source>
        <strain evidence="8">DSM 12809 / NBRC 114555 / N2460</strain>
    </source>
</reference>
<dbReference type="Proteomes" id="UP000002012">
    <property type="component" value="Chromosome"/>
</dbReference>
<dbReference type="GO" id="GO:0016020">
    <property type="term" value="C:membrane"/>
    <property type="evidence" value="ECO:0007669"/>
    <property type="project" value="UniProtKB-SubCell"/>
</dbReference>
<dbReference type="PaxDb" id="522772-Dacet_1144"/>
<dbReference type="eggNOG" id="COG0697">
    <property type="taxonomic scope" value="Bacteria"/>
</dbReference>
<organism evidence="7 8">
    <name type="scientific">Denitrovibrio acetiphilus (strain DSM 12809 / NBRC 114555 / N2460)</name>
    <dbReference type="NCBI Taxonomy" id="522772"/>
    <lineage>
        <taxon>Bacteria</taxon>
        <taxon>Pseudomonadati</taxon>
        <taxon>Deferribacterota</taxon>
        <taxon>Deferribacteres</taxon>
        <taxon>Deferribacterales</taxon>
        <taxon>Geovibrionaceae</taxon>
        <taxon>Denitrovibrio</taxon>
    </lineage>
</organism>
<evidence type="ECO:0000256" key="3">
    <source>
        <dbReference type="ARBA" id="ARBA00022989"/>
    </source>
</evidence>
<keyword evidence="4 5" id="KW-0472">Membrane</keyword>
<accession>D4H7B7</accession>
<evidence type="ECO:0000256" key="2">
    <source>
        <dbReference type="ARBA" id="ARBA00022692"/>
    </source>
</evidence>
<dbReference type="Pfam" id="PF00892">
    <property type="entry name" value="EamA"/>
    <property type="match status" value="2"/>
</dbReference>
<protein>
    <recommendedName>
        <fullName evidence="6">EamA domain-containing protein</fullName>
    </recommendedName>
</protein>
<dbReference type="SUPFAM" id="SSF103481">
    <property type="entry name" value="Multidrug resistance efflux transporter EmrE"/>
    <property type="match status" value="2"/>
</dbReference>
<evidence type="ECO:0000256" key="4">
    <source>
        <dbReference type="ARBA" id="ARBA00023136"/>
    </source>
</evidence>
<feature type="transmembrane region" description="Helical" evidence="5">
    <location>
        <begin position="190"/>
        <end position="209"/>
    </location>
</feature>
<feature type="transmembrane region" description="Helical" evidence="5">
    <location>
        <begin position="135"/>
        <end position="152"/>
    </location>
</feature>
<gene>
    <name evidence="7" type="ordered locus">Dacet_1144</name>
</gene>
<dbReference type="InterPro" id="IPR037185">
    <property type="entry name" value="EmrE-like"/>
</dbReference>
<keyword evidence="8" id="KW-1185">Reference proteome</keyword>
<keyword evidence="3 5" id="KW-1133">Transmembrane helix</keyword>
<comment type="subcellular location">
    <subcellularLocation>
        <location evidence="1">Membrane</location>
        <topology evidence="1">Multi-pass membrane protein</topology>
    </subcellularLocation>
</comment>
<feature type="domain" description="EamA" evidence="6">
    <location>
        <begin position="18"/>
        <end position="147"/>
    </location>
</feature>